<proteinExistence type="predicted"/>
<gene>
    <name evidence="2" type="ORF">E0D97_05450</name>
</gene>
<name>A0A4V2MNW3_9HYPH</name>
<keyword evidence="1" id="KW-1133">Transmembrane helix</keyword>
<feature type="transmembrane region" description="Helical" evidence="1">
    <location>
        <begin position="141"/>
        <end position="162"/>
    </location>
</feature>
<reference evidence="2 3" key="1">
    <citation type="journal article" date="2015" name="Antonie Van Leeuwenhoek">
        <title>Oricola cellulosilytica gen. nov., sp. nov., a cellulose-degrading bacterium of the family Phyllobacteriaceae isolated from surface seashore water, and emended descriptions of Mesorhizobium loti and Phyllobacterium myrsinacearum.</title>
        <authorList>
            <person name="Hameed A."/>
            <person name="Shahina M."/>
            <person name="Lai W.A."/>
            <person name="Lin S.Y."/>
            <person name="Young L.S."/>
            <person name="Liu Y.C."/>
            <person name="Hsu Y.H."/>
            <person name="Young C.C."/>
        </authorList>
    </citation>
    <scope>NUCLEOTIDE SEQUENCE [LARGE SCALE GENOMIC DNA]</scope>
    <source>
        <strain evidence="2 3">KCTC 52183</strain>
    </source>
</reference>
<protein>
    <submittedName>
        <fullName evidence="2">DMSO reductase</fullName>
    </submittedName>
</protein>
<accession>A0A4V2MNW3</accession>
<dbReference type="RefSeq" id="WP_131566402.1">
    <property type="nucleotide sequence ID" value="NZ_JAINFK010000003.1"/>
</dbReference>
<dbReference type="GO" id="GO:0019645">
    <property type="term" value="P:anaerobic electron transport chain"/>
    <property type="evidence" value="ECO:0007669"/>
    <property type="project" value="InterPro"/>
</dbReference>
<evidence type="ECO:0000313" key="2">
    <source>
        <dbReference type="EMBL" id="TCD14997.1"/>
    </source>
</evidence>
<dbReference type="OrthoDB" id="5520897at2"/>
<dbReference type="PANTHER" id="PTHR38095:SF1">
    <property type="entry name" value="ANAEROBIC DIMETHYL SULFOXIDE REDUCTASE CHAIN YNFH"/>
    <property type="match status" value="1"/>
</dbReference>
<dbReference type="Pfam" id="PF04976">
    <property type="entry name" value="DmsC"/>
    <property type="match status" value="1"/>
</dbReference>
<feature type="transmembrane region" description="Helical" evidence="1">
    <location>
        <begin position="243"/>
        <end position="266"/>
    </location>
</feature>
<feature type="transmembrane region" description="Helical" evidence="1">
    <location>
        <begin position="80"/>
        <end position="102"/>
    </location>
</feature>
<dbReference type="GO" id="GO:0009389">
    <property type="term" value="F:dimethyl sulfoxide reductase activity"/>
    <property type="evidence" value="ECO:0007669"/>
    <property type="project" value="TreeGrafter"/>
</dbReference>
<dbReference type="AlphaFoldDB" id="A0A4V2MNW3"/>
<organism evidence="2 3">
    <name type="scientific">Oricola cellulosilytica</name>
    <dbReference type="NCBI Taxonomy" id="1429082"/>
    <lineage>
        <taxon>Bacteria</taxon>
        <taxon>Pseudomonadati</taxon>
        <taxon>Pseudomonadota</taxon>
        <taxon>Alphaproteobacteria</taxon>
        <taxon>Hyphomicrobiales</taxon>
        <taxon>Ahrensiaceae</taxon>
        <taxon>Oricola</taxon>
    </lineage>
</organism>
<dbReference type="GO" id="GO:0005886">
    <property type="term" value="C:plasma membrane"/>
    <property type="evidence" value="ECO:0007669"/>
    <property type="project" value="TreeGrafter"/>
</dbReference>
<feature type="transmembrane region" description="Helical" evidence="1">
    <location>
        <begin position="168"/>
        <end position="185"/>
    </location>
</feature>
<evidence type="ECO:0000313" key="3">
    <source>
        <dbReference type="Proteomes" id="UP000291301"/>
    </source>
</evidence>
<feature type="transmembrane region" description="Helical" evidence="1">
    <location>
        <begin position="7"/>
        <end position="26"/>
    </location>
</feature>
<comment type="caution">
    <text evidence="2">The sequence shown here is derived from an EMBL/GenBank/DDBJ whole genome shotgun (WGS) entry which is preliminary data.</text>
</comment>
<feature type="transmembrane region" description="Helical" evidence="1">
    <location>
        <begin position="38"/>
        <end position="59"/>
    </location>
</feature>
<sequence length="311" mass="33804">MHPAYSVIFFTVVSGMGYGLAFFLGIGLLDPATMAAKAAYLSALGMIGAGLISSTFHLKNPHRAWRAFSQWRSSWLSREGVMAILTFIPLTTNAALCVLFDIQSLPLGIAGTVGAAITVYSTAMIYASLRTVDAWHTRLTPACYLAFAALGGTLWTLFFDLLSTGSNALQLSLLSGAAIAGALALKLQWRARVHLQVPNSTPETATGLGHIGAVRLLERPHVNDNYLTREMGFRIARKHAAKLFRLHLIMAYLLPIIMVTLVLVGLTFAGFSAWYAVSAGLSLVFHTIGMFVERWLFFAEARHAVMNYYGG</sequence>
<feature type="transmembrane region" description="Helical" evidence="1">
    <location>
        <begin position="272"/>
        <end position="292"/>
    </location>
</feature>
<keyword evidence="1" id="KW-0472">Membrane</keyword>
<dbReference type="Proteomes" id="UP000291301">
    <property type="component" value="Unassembled WGS sequence"/>
</dbReference>
<keyword evidence="1" id="KW-0812">Transmembrane</keyword>
<dbReference type="PANTHER" id="PTHR38095">
    <property type="entry name" value="ANAEROBIC DIMETHYL SULFOXIDE REDUCTASE CHAIN YNFH"/>
    <property type="match status" value="1"/>
</dbReference>
<keyword evidence="3" id="KW-1185">Reference proteome</keyword>
<dbReference type="GO" id="GO:0009390">
    <property type="term" value="C:dimethyl sulfoxide reductase complex"/>
    <property type="evidence" value="ECO:0007669"/>
    <property type="project" value="TreeGrafter"/>
</dbReference>
<dbReference type="InterPro" id="IPR007059">
    <property type="entry name" value="DmsC"/>
</dbReference>
<feature type="transmembrane region" description="Helical" evidence="1">
    <location>
        <begin position="108"/>
        <end position="129"/>
    </location>
</feature>
<dbReference type="EMBL" id="SJST01000002">
    <property type="protein sequence ID" value="TCD14997.1"/>
    <property type="molecule type" value="Genomic_DNA"/>
</dbReference>
<evidence type="ECO:0000256" key="1">
    <source>
        <dbReference type="SAM" id="Phobius"/>
    </source>
</evidence>